<feature type="region of interest" description="Disordered" evidence="10">
    <location>
        <begin position="303"/>
        <end position="342"/>
    </location>
</feature>
<dbReference type="AlphaFoldDB" id="A0AAW1RNH5"/>
<feature type="domain" description="Conserved oligomeric complex COG6 N-terminal" evidence="11">
    <location>
        <begin position="33"/>
        <end position="145"/>
    </location>
</feature>
<evidence type="ECO:0000256" key="3">
    <source>
        <dbReference type="ARBA" id="ARBA00020973"/>
    </source>
</evidence>
<evidence type="ECO:0000256" key="1">
    <source>
        <dbReference type="ARBA" id="ARBA00004395"/>
    </source>
</evidence>
<dbReference type="InterPro" id="IPR048369">
    <property type="entry name" value="COG6_C"/>
</dbReference>
<dbReference type="InterPro" id="IPR010490">
    <property type="entry name" value="COG6"/>
</dbReference>
<evidence type="ECO:0000256" key="7">
    <source>
        <dbReference type="ARBA" id="ARBA00023136"/>
    </source>
</evidence>
<dbReference type="Pfam" id="PF06419">
    <property type="entry name" value="COG6_N"/>
    <property type="match status" value="1"/>
</dbReference>
<comment type="subunit">
    <text evidence="9">Component of the conserved oligomeric Golgi complex.</text>
</comment>
<evidence type="ECO:0000256" key="9">
    <source>
        <dbReference type="RuleBase" id="RU365075"/>
    </source>
</evidence>
<dbReference type="SMART" id="SM01087">
    <property type="entry name" value="COG6"/>
    <property type="match status" value="1"/>
</dbReference>
<dbReference type="Pfam" id="PF20653">
    <property type="entry name" value="COG6_C"/>
    <property type="match status" value="1"/>
</dbReference>
<evidence type="ECO:0000256" key="6">
    <source>
        <dbReference type="ARBA" id="ARBA00023034"/>
    </source>
</evidence>
<evidence type="ECO:0000256" key="4">
    <source>
        <dbReference type="ARBA" id="ARBA00022448"/>
    </source>
</evidence>
<keyword evidence="5 9" id="KW-0653">Protein transport</keyword>
<gene>
    <name evidence="13" type="ORF">WJX84_005952</name>
</gene>
<evidence type="ECO:0000256" key="5">
    <source>
        <dbReference type="ARBA" id="ARBA00022927"/>
    </source>
</evidence>
<comment type="function">
    <text evidence="9">Required for normal Golgi function.</text>
</comment>
<feature type="non-terminal residue" evidence="13">
    <location>
        <position position="653"/>
    </location>
</feature>
<feature type="compositionally biased region" description="Low complexity" evidence="10">
    <location>
        <begin position="321"/>
        <end position="331"/>
    </location>
</feature>
<comment type="subcellular location">
    <subcellularLocation>
        <location evidence="1 9">Golgi apparatus membrane</location>
        <topology evidence="1 9">Peripheral membrane protein</topology>
    </subcellularLocation>
</comment>
<organism evidence="13 14">
    <name type="scientific">Apatococcus fuscideae</name>
    <dbReference type="NCBI Taxonomy" id="2026836"/>
    <lineage>
        <taxon>Eukaryota</taxon>
        <taxon>Viridiplantae</taxon>
        <taxon>Chlorophyta</taxon>
        <taxon>core chlorophytes</taxon>
        <taxon>Trebouxiophyceae</taxon>
        <taxon>Chlorellales</taxon>
        <taxon>Chlorellaceae</taxon>
        <taxon>Apatococcus</taxon>
    </lineage>
</organism>
<comment type="similarity">
    <text evidence="2 9">Belongs to the COG6 family.</text>
</comment>
<keyword evidence="4 9" id="KW-0813">Transport</keyword>
<dbReference type="GO" id="GO:0015031">
    <property type="term" value="P:protein transport"/>
    <property type="evidence" value="ECO:0007669"/>
    <property type="project" value="UniProtKB-KW"/>
</dbReference>
<proteinExistence type="inferred from homology"/>
<evidence type="ECO:0000313" key="14">
    <source>
        <dbReference type="Proteomes" id="UP001485043"/>
    </source>
</evidence>
<evidence type="ECO:0000256" key="8">
    <source>
        <dbReference type="ARBA" id="ARBA00031348"/>
    </source>
</evidence>
<dbReference type="GO" id="GO:0017119">
    <property type="term" value="C:Golgi transport complex"/>
    <property type="evidence" value="ECO:0007669"/>
    <property type="project" value="UniProtKB-UniRule"/>
</dbReference>
<reference evidence="13 14" key="1">
    <citation type="journal article" date="2024" name="Nat. Commun.">
        <title>Phylogenomics reveals the evolutionary origins of lichenization in chlorophyte algae.</title>
        <authorList>
            <person name="Puginier C."/>
            <person name="Libourel C."/>
            <person name="Otte J."/>
            <person name="Skaloud P."/>
            <person name="Haon M."/>
            <person name="Grisel S."/>
            <person name="Petersen M."/>
            <person name="Berrin J.G."/>
            <person name="Delaux P.M."/>
            <person name="Dal Grande F."/>
            <person name="Keller J."/>
        </authorList>
    </citation>
    <scope>NUCLEOTIDE SEQUENCE [LARGE SCALE GENOMIC DNA]</scope>
    <source>
        <strain evidence="13 14">SAG 2523</strain>
    </source>
</reference>
<evidence type="ECO:0000256" key="10">
    <source>
        <dbReference type="SAM" id="MobiDB-lite"/>
    </source>
</evidence>
<feature type="domain" description="Conserved Oligomeric Golgi complex subunit 6 C-terminal" evidence="12">
    <location>
        <begin position="175"/>
        <end position="652"/>
    </location>
</feature>
<keyword evidence="7 9" id="KW-0472">Membrane</keyword>
<name>A0AAW1RNH5_9CHLO</name>
<keyword evidence="14" id="KW-1185">Reference proteome</keyword>
<dbReference type="EMBL" id="JALJOV010002052">
    <property type="protein sequence ID" value="KAK9835291.1"/>
    <property type="molecule type" value="Genomic_DNA"/>
</dbReference>
<accession>A0AAW1RNH5</accession>
<sequence length="653" mass="70743">MTAPLAPGLARKVKKVLEIQTESSELLTALTSLSTFYTENTPATRRQLRTTLEQRSLKVNQEYLTAAEGVLKALEQVKADLDGLAAGCGRVDALLASTKKATAGLLTETDRNEKALAASEARSDLVERFLQQYQLSATELDVLQGEDIDERFFAALERVRTIHFNCRSLLRSHHQRAGLELMESMSAHQEAAYERLCRWVQGQCRGLGDMDAPEVGPLLQQAARALRERQVLFKYCAEEVAAARHSALFQRFITALTRGGPGGMPRPIEMHAHDPRRYLGDMLAWVHQSLASERELLTALFGTEDPSRSHGGSAALGGAKGASAAAGQSPATPRQRQSGSFVSLGDLPDVPALLDRVFDSICRPLQVRIEQVLMASPPLLLTFKVSQLLAFYTATVEGLLGVGRQLSQTLAAARQLASRTFQDQLRARGDRLLRFPPKPPANLSAPQQVLEASGQLLEIVAAYESAYQPTAEVSGEREFTPVLAAALDPLLSACQRSAGSLQRRPSGRLEEPEQAGGDALSANGQRMYMANCLIAVAGALGGHPCCQGRVQQLHAEADRQVAELVQAEAASRLSQWGLVEIVERIRLYAGGKGKDGALMATDPALQLDTISAAVQSFLKAMSNPDALPEYQQLQMPRMRSDAVARTADLIAKA</sequence>
<comment type="caution">
    <text evidence="13">The sequence shown here is derived from an EMBL/GenBank/DDBJ whole genome shotgun (WGS) entry which is preliminary data.</text>
</comment>
<evidence type="ECO:0000313" key="13">
    <source>
        <dbReference type="EMBL" id="KAK9835291.1"/>
    </source>
</evidence>
<evidence type="ECO:0000259" key="12">
    <source>
        <dbReference type="Pfam" id="PF20653"/>
    </source>
</evidence>
<dbReference type="GO" id="GO:0000139">
    <property type="term" value="C:Golgi membrane"/>
    <property type="evidence" value="ECO:0007669"/>
    <property type="project" value="UniProtKB-SubCell"/>
</dbReference>
<dbReference type="Proteomes" id="UP001485043">
    <property type="component" value="Unassembled WGS sequence"/>
</dbReference>
<dbReference type="InterPro" id="IPR048368">
    <property type="entry name" value="COG6_N"/>
</dbReference>
<evidence type="ECO:0000259" key="11">
    <source>
        <dbReference type="Pfam" id="PF06419"/>
    </source>
</evidence>
<keyword evidence="6 9" id="KW-0333">Golgi apparatus</keyword>
<dbReference type="PANTHER" id="PTHR21506">
    <property type="entry name" value="COMPONENT OF OLIGOMERIC GOLGI COMPLEX 6"/>
    <property type="match status" value="1"/>
</dbReference>
<feature type="compositionally biased region" description="Polar residues" evidence="10">
    <location>
        <begin position="332"/>
        <end position="341"/>
    </location>
</feature>
<dbReference type="GO" id="GO:0006891">
    <property type="term" value="P:intra-Golgi vesicle-mediated transport"/>
    <property type="evidence" value="ECO:0007669"/>
    <property type="project" value="UniProtKB-UniRule"/>
</dbReference>
<protein>
    <recommendedName>
        <fullName evidence="3 9">Conserved oligomeric Golgi complex subunit 6</fullName>
        <shortName evidence="9">COG complex subunit 6</shortName>
    </recommendedName>
    <alternativeName>
        <fullName evidence="8 9">Component of oligomeric Golgi complex 6</fullName>
    </alternativeName>
</protein>
<evidence type="ECO:0000256" key="2">
    <source>
        <dbReference type="ARBA" id="ARBA00011023"/>
    </source>
</evidence>
<dbReference type="PANTHER" id="PTHR21506:SF0">
    <property type="entry name" value="CONSERVED OLIGOMERIC GOLGI COMPLEX SUBUNIT 6"/>
    <property type="match status" value="1"/>
</dbReference>